<sequence>MALRPLRRYLVWINYDGSRFPEFAKGGTGVGVMNLFHETIAQSLFGPRSLSNPEQAFLKFSPSSRTDAGVHALRSSVILQVPLSEGILDETVEKKESLLSEWNSISQLACNNGLNFSDFHSVSAGFCIRRSVQYRKYTYRIAIRRAEVDDHLRDQPSPVCFSERNYAWILPHGFDVDKARSACEQFQGVHCMASFFKHSAREKRLEPMPPDTMKNILRVSIERGEPYAINNDLYDYYNVTVVARSFLREQIRRLMSCIVRVGYGRMNLEQVKWLLRNPDPTHFYTIHIPVAPPVGLFLTDVVYNSDHYHNPVPYFQHSWDYELAEV</sequence>
<evidence type="ECO:0000259" key="5">
    <source>
        <dbReference type="Pfam" id="PF01416"/>
    </source>
</evidence>
<dbReference type="Gene3D" id="3.30.70.660">
    <property type="entry name" value="Pseudouridine synthase I, catalytic domain, C-terminal subdomain"/>
    <property type="match status" value="1"/>
</dbReference>
<evidence type="ECO:0000256" key="4">
    <source>
        <dbReference type="RuleBase" id="RU003792"/>
    </source>
</evidence>
<feature type="domain" description="Pseudouridine synthase I TruA alpha/beta" evidence="5">
    <location>
        <begin position="182"/>
        <end position="304"/>
    </location>
</feature>
<dbReference type="PANTHER" id="PTHR11142">
    <property type="entry name" value="PSEUDOURIDYLATE SYNTHASE"/>
    <property type="match status" value="1"/>
</dbReference>
<dbReference type="InterPro" id="IPR020097">
    <property type="entry name" value="PsdUridine_synth_TruA_a/b_dom"/>
</dbReference>
<dbReference type="Gene3D" id="3.30.70.580">
    <property type="entry name" value="Pseudouridine synthase I, catalytic domain, N-terminal subdomain"/>
    <property type="match status" value="1"/>
</dbReference>
<evidence type="ECO:0000313" key="6">
    <source>
        <dbReference type="EMBL" id="GMT24049.1"/>
    </source>
</evidence>
<evidence type="ECO:0000256" key="3">
    <source>
        <dbReference type="ARBA" id="ARBA00023235"/>
    </source>
</evidence>
<dbReference type="InterPro" id="IPR001406">
    <property type="entry name" value="PsdUridine_synth_TruA"/>
</dbReference>
<comment type="catalytic activity">
    <reaction evidence="4">
        <text>uridine(38/39/40) in tRNA = pseudouridine(38/39/40) in tRNA</text>
        <dbReference type="Rhea" id="RHEA:22376"/>
        <dbReference type="Rhea" id="RHEA-COMP:10085"/>
        <dbReference type="Rhea" id="RHEA-COMP:10087"/>
        <dbReference type="ChEBI" id="CHEBI:65314"/>
        <dbReference type="ChEBI" id="CHEBI:65315"/>
        <dbReference type="EC" id="5.4.99.12"/>
    </reaction>
</comment>
<keyword evidence="7" id="KW-1185">Reference proteome</keyword>
<dbReference type="Proteomes" id="UP001432322">
    <property type="component" value="Unassembled WGS sequence"/>
</dbReference>
<name>A0AAV5VWS7_9BILA</name>
<dbReference type="GO" id="GO:0003723">
    <property type="term" value="F:RNA binding"/>
    <property type="evidence" value="ECO:0007669"/>
    <property type="project" value="InterPro"/>
</dbReference>
<accession>A0AAV5VWS7</accession>
<keyword evidence="3 4" id="KW-0413">Isomerase</keyword>
<dbReference type="InterPro" id="IPR020103">
    <property type="entry name" value="PsdUridine_synth_cat_dom_sf"/>
</dbReference>
<gene>
    <name evidence="6" type="ORF">PFISCL1PPCAC_15346</name>
</gene>
<reference evidence="6" key="1">
    <citation type="submission" date="2023-10" db="EMBL/GenBank/DDBJ databases">
        <title>Genome assembly of Pristionchus species.</title>
        <authorList>
            <person name="Yoshida K."/>
            <person name="Sommer R.J."/>
        </authorList>
    </citation>
    <scope>NUCLEOTIDE SEQUENCE</scope>
    <source>
        <strain evidence="6">RS5133</strain>
    </source>
</reference>
<comment type="similarity">
    <text evidence="1 4">Belongs to the tRNA pseudouridine synthase TruA family.</text>
</comment>
<dbReference type="AlphaFoldDB" id="A0AAV5VWS7"/>
<dbReference type="InterPro" id="IPR020094">
    <property type="entry name" value="TruA/RsuA/RluB/E/F_N"/>
</dbReference>
<evidence type="ECO:0000256" key="1">
    <source>
        <dbReference type="ARBA" id="ARBA00009375"/>
    </source>
</evidence>
<dbReference type="EMBL" id="BTSY01000004">
    <property type="protein sequence ID" value="GMT24049.1"/>
    <property type="molecule type" value="Genomic_DNA"/>
</dbReference>
<evidence type="ECO:0000256" key="2">
    <source>
        <dbReference type="ARBA" id="ARBA00022694"/>
    </source>
</evidence>
<organism evidence="6 7">
    <name type="scientific">Pristionchus fissidentatus</name>
    <dbReference type="NCBI Taxonomy" id="1538716"/>
    <lineage>
        <taxon>Eukaryota</taxon>
        <taxon>Metazoa</taxon>
        <taxon>Ecdysozoa</taxon>
        <taxon>Nematoda</taxon>
        <taxon>Chromadorea</taxon>
        <taxon>Rhabditida</taxon>
        <taxon>Rhabditina</taxon>
        <taxon>Diplogasteromorpha</taxon>
        <taxon>Diplogasteroidea</taxon>
        <taxon>Neodiplogasteridae</taxon>
        <taxon>Pristionchus</taxon>
    </lineage>
</organism>
<dbReference type="PANTHER" id="PTHR11142:SF0">
    <property type="entry name" value="TRNA PSEUDOURIDINE SYNTHASE-LIKE 1"/>
    <property type="match status" value="1"/>
</dbReference>
<proteinExistence type="inferred from homology"/>
<keyword evidence="2 4" id="KW-0819">tRNA processing</keyword>
<dbReference type="InterPro" id="IPR020095">
    <property type="entry name" value="PsdUridine_synth_TruA_C"/>
</dbReference>
<dbReference type="Pfam" id="PF01416">
    <property type="entry name" value="PseudoU_synth_1"/>
    <property type="match status" value="1"/>
</dbReference>
<comment type="caution">
    <text evidence="6">The sequence shown here is derived from an EMBL/GenBank/DDBJ whole genome shotgun (WGS) entry which is preliminary data.</text>
</comment>
<dbReference type="EC" id="5.4.99.12" evidence="4"/>
<protein>
    <recommendedName>
        <fullName evidence="4">tRNA pseudouridine synthase</fullName>
        <ecNumber evidence="4">5.4.99.12</ecNumber>
    </recommendedName>
</protein>
<dbReference type="GO" id="GO:0160147">
    <property type="term" value="F:tRNA pseudouridine(38-40) synthase activity"/>
    <property type="evidence" value="ECO:0007669"/>
    <property type="project" value="UniProtKB-EC"/>
</dbReference>
<dbReference type="GO" id="GO:0031119">
    <property type="term" value="P:tRNA pseudouridine synthesis"/>
    <property type="evidence" value="ECO:0007669"/>
    <property type="project" value="TreeGrafter"/>
</dbReference>
<dbReference type="SUPFAM" id="SSF55120">
    <property type="entry name" value="Pseudouridine synthase"/>
    <property type="match status" value="1"/>
</dbReference>
<evidence type="ECO:0000313" key="7">
    <source>
        <dbReference type="Proteomes" id="UP001432322"/>
    </source>
</evidence>